<name>A0A0D8XMT1_DICVI</name>
<dbReference type="Pfam" id="PF25057">
    <property type="entry name" value="CUT_N"/>
    <property type="match status" value="1"/>
</dbReference>
<keyword evidence="2 3" id="KW-0732">Signal</keyword>
<gene>
    <name evidence="5" type="ORF">DICVIV_08128</name>
</gene>
<dbReference type="InterPro" id="IPR001507">
    <property type="entry name" value="ZP_dom"/>
</dbReference>
<dbReference type="OrthoDB" id="6139674at2759"/>
<dbReference type="EMBL" id="KN716384">
    <property type="protein sequence ID" value="KJH45835.1"/>
    <property type="molecule type" value="Genomic_DNA"/>
</dbReference>
<evidence type="ECO:0000256" key="1">
    <source>
        <dbReference type="ARBA" id="ARBA00022460"/>
    </source>
</evidence>
<dbReference type="PROSITE" id="PS51034">
    <property type="entry name" value="ZP_2"/>
    <property type="match status" value="1"/>
</dbReference>
<evidence type="ECO:0000313" key="6">
    <source>
        <dbReference type="Proteomes" id="UP000053766"/>
    </source>
</evidence>
<dbReference type="AlphaFoldDB" id="A0A0D8XMT1"/>
<feature type="domain" description="ZP" evidence="4">
    <location>
        <begin position="35"/>
        <end position="159"/>
    </location>
</feature>
<evidence type="ECO:0000256" key="2">
    <source>
        <dbReference type="ARBA" id="ARBA00022729"/>
    </source>
</evidence>
<dbReference type="PANTHER" id="PTHR22907">
    <property type="entry name" value="GH04558P"/>
    <property type="match status" value="1"/>
</dbReference>
<evidence type="ECO:0000313" key="5">
    <source>
        <dbReference type="EMBL" id="KJH45835.1"/>
    </source>
</evidence>
<sequence length="159" mass="18425">MERFLMFFTAIFITFWQFTIAIRYPNEIIDTPLVLCEPERIIVKIRTSSSNPSHIYADNFADDPECSSRNMNKVTLQHGKCGMSTEQTKLFYRTTDNPSGVIQRICISVQLHPMFVTEADRSYCAQCVYVKSQIVDDFESSLDISSRHLVEWRKSAAMY</sequence>
<dbReference type="InterPro" id="IPR056953">
    <property type="entry name" value="CUT_N"/>
</dbReference>
<dbReference type="GO" id="GO:0042302">
    <property type="term" value="F:structural constituent of cuticle"/>
    <property type="evidence" value="ECO:0007669"/>
    <property type="project" value="UniProtKB-KW"/>
</dbReference>
<accession>A0A0D8XMT1</accession>
<protein>
    <recommendedName>
        <fullName evidence="4">ZP domain-containing protein</fullName>
    </recommendedName>
</protein>
<keyword evidence="1" id="KW-0193">Cuticle</keyword>
<proteinExistence type="predicted"/>
<reference evidence="5 6" key="1">
    <citation type="submission" date="2013-11" db="EMBL/GenBank/DDBJ databases">
        <title>Draft genome of the bovine lungworm Dictyocaulus viviparus.</title>
        <authorList>
            <person name="Mitreva M."/>
        </authorList>
    </citation>
    <scope>NUCLEOTIDE SEQUENCE [LARGE SCALE GENOMIC DNA]</scope>
    <source>
        <strain evidence="5 6">HannoverDv2000</strain>
    </source>
</reference>
<feature type="signal peptide" evidence="3">
    <location>
        <begin position="1"/>
        <end position="21"/>
    </location>
</feature>
<organism evidence="5 6">
    <name type="scientific">Dictyocaulus viviparus</name>
    <name type="common">Bovine lungworm</name>
    <dbReference type="NCBI Taxonomy" id="29172"/>
    <lineage>
        <taxon>Eukaryota</taxon>
        <taxon>Metazoa</taxon>
        <taxon>Ecdysozoa</taxon>
        <taxon>Nematoda</taxon>
        <taxon>Chromadorea</taxon>
        <taxon>Rhabditida</taxon>
        <taxon>Rhabditina</taxon>
        <taxon>Rhabditomorpha</taxon>
        <taxon>Strongyloidea</taxon>
        <taxon>Metastrongylidae</taxon>
        <taxon>Dictyocaulus</taxon>
    </lineage>
</organism>
<dbReference type="InterPro" id="IPR051962">
    <property type="entry name" value="Cuticlin"/>
</dbReference>
<keyword evidence="6" id="KW-1185">Reference proteome</keyword>
<evidence type="ECO:0000256" key="3">
    <source>
        <dbReference type="SAM" id="SignalP"/>
    </source>
</evidence>
<evidence type="ECO:0000259" key="4">
    <source>
        <dbReference type="PROSITE" id="PS51034"/>
    </source>
</evidence>
<reference evidence="6" key="2">
    <citation type="journal article" date="2016" name="Sci. Rep.">
        <title>Dictyocaulus viviparus genome, variome and transcriptome elucidate lungworm biology and support future intervention.</title>
        <authorList>
            <person name="McNulty S.N."/>
            <person name="Strube C."/>
            <person name="Rosa B.A."/>
            <person name="Martin J.C."/>
            <person name="Tyagi R."/>
            <person name="Choi Y.J."/>
            <person name="Wang Q."/>
            <person name="Hallsworth Pepin K."/>
            <person name="Zhang X."/>
            <person name="Ozersky P."/>
            <person name="Wilson R.K."/>
            <person name="Sternberg P.W."/>
            <person name="Gasser R.B."/>
            <person name="Mitreva M."/>
        </authorList>
    </citation>
    <scope>NUCLEOTIDE SEQUENCE [LARGE SCALE GENOMIC DNA]</scope>
    <source>
        <strain evidence="6">HannoverDv2000</strain>
    </source>
</reference>
<feature type="chain" id="PRO_5002335911" description="ZP domain-containing protein" evidence="3">
    <location>
        <begin position="22"/>
        <end position="159"/>
    </location>
</feature>
<dbReference type="Proteomes" id="UP000053766">
    <property type="component" value="Unassembled WGS sequence"/>
</dbReference>
<dbReference type="PANTHER" id="PTHR22907:SF39">
    <property type="entry name" value="ZP DOMAIN-CONTAINING PROTEIN"/>
    <property type="match status" value="1"/>
</dbReference>